<dbReference type="SUPFAM" id="SSF51569">
    <property type="entry name" value="Aldolase"/>
    <property type="match status" value="1"/>
</dbReference>
<evidence type="ECO:0000313" key="6">
    <source>
        <dbReference type="Proteomes" id="UP000200980"/>
    </source>
</evidence>
<evidence type="ECO:0000256" key="4">
    <source>
        <dbReference type="RuleBase" id="RU363071"/>
    </source>
</evidence>
<keyword evidence="3" id="KW-0170">Cobalt</keyword>
<feature type="binding site" evidence="3">
    <location>
        <position position="403"/>
    </location>
    <ligand>
        <name>Mn(2+)</name>
        <dbReference type="ChEBI" id="CHEBI:29035"/>
    </ligand>
</feature>
<reference evidence="5 6" key="1">
    <citation type="journal article" date="2016" name="PLoS ONE">
        <title>Whole-Genome Sequence Analysis of Bombella intestini LMG 28161T, a Novel Acetic Acid Bacterium Isolated from the Crop of a Red-Tailed Bumble Bee, Bombus lapidarius.</title>
        <authorList>
            <person name="Li L."/>
            <person name="Illeghems K."/>
            <person name="Van Kerrebroeck S."/>
            <person name="Borremans W."/>
            <person name="Cleenwerck I."/>
            <person name="Smagghe G."/>
            <person name="De Vuyst L."/>
            <person name="Vandamme P."/>
        </authorList>
    </citation>
    <scope>NUCLEOTIDE SEQUENCE [LARGE SCALE GENOMIC DNA]</scope>
    <source>
        <strain evidence="5 6">R-52487</strain>
    </source>
</reference>
<evidence type="ECO:0000313" key="5">
    <source>
        <dbReference type="EMBL" id="OOL18437.1"/>
    </source>
</evidence>
<dbReference type="PANTHER" id="PTHR21337:SF0">
    <property type="entry name" value="PHOSPHO-2-DEHYDRO-3-DEOXYHEPTONATE ALDOLASE"/>
    <property type="match status" value="1"/>
</dbReference>
<keyword evidence="6" id="KW-1185">Reference proteome</keyword>
<dbReference type="GO" id="GO:0003849">
    <property type="term" value="F:3-deoxy-7-phosphoheptulonate synthase activity"/>
    <property type="evidence" value="ECO:0007669"/>
    <property type="project" value="UniProtKB-EC"/>
</dbReference>
<dbReference type="OrthoDB" id="9766852at2"/>
<dbReference type="Gene3D" id="3.20.20.70">
    <property type="entry name" value="Aldolase class I"/>
    <property type="match status" value="1"/>
</dbReference>
<comment type="caution">
    <text evidence="5">The sequence shown here is derived from an EMBL/GenBank/DDBJ whole genome shotgun (WGS) entry which is preliminary data.</text>
</comment>
<feature type="binding site" evidence="3">
    <location>
        <position position="116"/>
    </location>
    <ligand>
        <name>phosphoenolpyruvate</name>
        <dbReference type="ChEBI" id="CHEBI:58702"/>
    </ligand>
</feature>
<dbReference type="GO" id="GO:0009073">
    <property type="term" value="P:aromatic amino acid family biosynthetic process"/>
    <property type="evidence" value="ECO:0007669"/>
    <property type="project" value="InterPro"/>
</dbReference>
<dbReference type="EC" id="2.5.1.54" evidence="4"/>
<feature type="binding site" evidence="3">
    <location>
        <position position="361"/>
    </location>
    <ligand>
        <name>Mn(2+)</name>
        <dbReference type="ChEBI" id="CHEBI:29035"/>
    </ligand>
</feature>
<comment type="catalytic activity">
    <reaction evidence="4">
        <text>D-erythrose 4-phosphate + phosphoenolpyruvate + H2O = 7-phospho-2-dehydro-3-deoxy-D-arabino-heptonate + phosphate</text>
        <dbReference type="Rhea" id="RHEA:14717"/>
        <dbReference type="ChEBI" id="CHEBI:15377"/>
        <dbReference type="ChEBI" id="CHEBI:16897"/>
        <dbReference type="ChEBI" id="CHEBI:43474"/>
        <dbReference type="ChEBI" id="CHEBI:58394"/>
        <dbReference type="ChEBI" id="CHEBI:58702"/>
        <dbReference type="EC" id="2.5.1.54"/>
    </reaction>
</comment>
<evidence type="ECO:0000256" key="2">
    <source>
        <dbReference type="ARBA" id="ARBA00022679"/>
    </source>
</evidence>
<evidence type="ECO:0000256" key="1">
    <source>
        <dbReference type="ARBA" id="ARBA00008911"/>
    </source>
</evidence>
<comment type="similarity">
    <text evidence="1 4">Belongs to the class-II DAHP synthase family.</text>
</comment>
<dbReference type="STRING" id="1539051.AL01_06530"/>
<dbReference type="InterPro" id="IPR002480">
    <property type="entry name" value="DAHP_synth_2"/>
</dbReference>
<dbReference type="Pfam" id="PF01474">
    <property type="entry name" value="DAHP_synth_2"/>
    <property type="match status" value="1"/>
</dbReference>
<keyword evidence="3" id="KW-0464">Manganese</keyword>
<proteinExistence type="inferred from homology"/>
<feature type="binding site" evidence="3">
    <location>
        <position position="329"/>
    </location>
    <ligand>
        <name>phosphoenolpyruvate</name>
        <dbReference type="ChEBI" id="CHEBI:58702"/>
    </ligand>
</feature>
<evidence type="ECO:0000256" key="3">
    <source>
        <dbReference type="PIRSR" id="PIRSR602480-1"/>
    </source>
</evidence>
<feature type="binding site" evidence="3">
    <location>
        <position position="77"/>
    </location>
    <ligand>
        <name>Mn(2+)</name>
        <dbReference type="ChEBI" id="CHEBI:29035"/>
    </ligand>
</feature>
<dbReference type="NCBIfam" id="TIGR01358">
    <property type="entry name" value="DAHP_synth_II"/>
    <property type="match status" value="1"/>
</dbReference>
<keyword evidence="2 4" id="KW-0808">Transferase</keyword>
<sequence length="459" mass="51259">MQQSDGHSSTAEWSPASWRTRPIRQAPHYEDGAALAAVEERLHGYPPLVFGGEARRLKERLAAASRGEAFILQGGPCAESFGEFTGDIIRDTFRVLLQMAAVLTYSAKVPVVKIGRMAGQYAKPRSSDIETRDGVELPCYRGDNVNGPEFTAEARKPDPARMEMGYFQAAGVLNLLRAYSRGGFANLHEVHRWNLDYVRNSPQGERYEELASQIEDTLAFMKACGVEDNAPQYDEVEFYTSHEALLLPYEQALTRVDEATGRHYGLSAHFLWIGDRTRQPGGAHVEFLRGVDNPIGIKVGPTTTIEDLQKLLEILNPEDEAGRITLISRMGHSKVRDLLPPLLEAVRKTGRTVTWICDPMHGNTTTSSNKYKTRAFEHVLDEIMGFLEVFEQAGVTPGGIHLEMTGSDVTECTGGPRCLTDADLPVRYRTFCDPRLNAEQSLEIAFQLSDRLKRIFEKR</sequence>
<protein>
    <recommendedName>
        <fullName evidence="4">Phospho-2-dehydro-3-deoxyheptonate aldolase</fullName>
        <ecNumber evidence="4">2.5.1.54</ecNumber>
    </recommendedName>
</protein>
<dbReference type="Proteomes" id="UP000200980">
    <property type="component" value="Unassembled WGS sequence"/>
</dbReference>
<accession>A0A1S8GQF6</accession>
<dbReference type="AlphaFoldDB" id="A0A1S8GQF6"/>
<dbReference type="RefSeq" id="WP_077396601.1">
    <property type="nucleotide sequence ID" value="NZ_JATM01000003.1"/>
</dbReference>
<organism evidence="5 6">
    <name type="scientific">Bombella intestini</name>
    <dbReference type="NCBI Taxonomy" id="1539051"/>
    <lineage>
        <taxon>Bacteria</taxon>
        <taxon>Pseudomonadati</taxon>
        <taxon>Pseudomonadota</taxon>
        <taxon>Alphaproteobacteria</taxon>
        <taxon>Acetobacterales</taxon>
        <taxon>Acetobacteraceae</taxon>
        <taxon>Bombella</taxon>
    </lineage>
</organism>
<dbReference type="PANTHER" id="PTHR21337">
    <property type="entry name" value="PHOSPHO-2-DEHYDRO-3-DEOXYHEPTONATE ALDOLASE 1, 2"/>
    <property type="match status" value="1"/>
</dbReference>
<feature type="binding site" evidence="3">
    <location>
        <position position="298"/>
    </location>
    <ligand>
        <name>phosphoenolpyruvate</name>
        <dbReference type="ChEBI" id="CHEBI:58702"/>
    </ligand>
</feature>
<dbReference type="EMBL" id="JATM01000003">
    <property type="protein sequence ID" value="OOL18437.1"/>
    <property type="molecule type" value="Genomic_DNA"/>
</dbReference>
<dbReference type="InterPro" id="IPR013785">
    <property type="entry name" value="Aldolase_TIM"/>
</dbReference>
<gene>
    <name evidence="5" type="ORF">AL01_06530</name>
</gene>
<feature type="binding site" evidence="3">
    <location>
        <position position="433"/>
    </location>
    <ligand>
        <name>Mn(2+)</name>
        <dbReference type="ChEBI" id="CHEBI:29035"/>
    </ligand>
</feature>
<keyword evidence="3" id="KW-0104">Cadmium</keyword>
<comment type="cofactor">
    <cofactor evidence="3">
        <name>Mn(2+)</name>
        <dbReference type="ChEBI" id="CHEBI:29035"/>
    </cofactor>
    <cofactor evidence="3">
        <name>Co(2+)</name>
        <dbReference type="ChEBI" id="CHEBI:48828"/>
    </cofactor>
    <cofactor evidence="3">
        <name>Cd(2+)</name>
        <dbReference type="ChEBI" id="CHEBI:48775"/>
    </cofactor>
    <text evidence="3">Binds 1 divalent cation per subunit. The enzyme is active with manganese, cobalt or cadmium ions.</text>
</comment>
<name>A0A1S8GQF6_9PROT</name>